<evidence type="ECO:0000256" key="1">
    <source>
        <dbReference type="SAM" id="Phobius"/>
    </source>
</evidence>
<feature type="transmembrane region" description="Helical" evidence="1">
    <location>
        <begin position="85"/>
        <end position="107"/>
    </location>
</feature>
<dbReference type="EMBL" id="PIQO01000024">
    <property type="protein sequence ID" value="PKR82971.1"/>
    <property type="molecule type" value="Genomic_DNA"/>
</dbReference>
<keyword evidence="1" id="KW-0472">Membrane</keyword>
<protein>
    <submittedName>
        <fullName evidence="2">Uncharacterized protein</fullName>
    </submittedName>
</protein>
<accession>A0A2N3LEC5</accession>
<evidence type="ECO:0000313" key="2">
    <source>
        <dbReference type="EMBL" id="PKR82971.1"/>
    </source>
</evidence>
<feature type="transmembrane region" description="Helical" evidence="1">
    <location>
        <begin position="12"/>
        <end position="33"/>
    </location>
</feature>
<reference evidence="2 3" key="1">
    <citation type="submission" date="2017-11" db="EMBL/GenBank/DDBJ databases">
        <title>Bacillus camelliae sp. nov., isolated from pu'er tea.</title>
        <authorList>
            <person name="Niu L."/>
        </authorList>
    </citation>
    <scope>NUCLEOTIDE SEQUENCE [LARGE SCALE GENOMIC DNA]</scope>
    <source>
        <strain evidence="2 3">7578-1</strain>
    </source>
</reference>
<keyword evidence="1" id="KW-1133">Transmembrane helix</keyword>
<evidence type="ECO:0000313" key="3">
    <source>
        <dbReference type="Proteomes" id="UP000233440"/>
    </source>
</evidence>
<name>A0A2N3LEC5_9BACI</name>
<dbReference type="Proteomes" id="UP000233440">
    <property type="component" value="Unassembled WGS sequence"/>
</dbReference>
<sequence>MRVLRDFTRVLLEFIRTVFLLIIFYLLLGKTIALIYQKLGTKDSITYGIMMVISILILFTVLYRNKLQFSGWYKGDVNEKLSKTLTKWLISIALLILSLPPVLSFLFQ</sequence>
<comment type="caution">
    <text evidence="2">The sequence shown here is derived from an EMBL/GenBank/DDBJ whole genome shotgun (WGS) entry which is preliminary data.</text>
</comment>
<organism evidence="2 3">
    <name type="scientific">Heyndrickxia camelliae</name>
    <dbReference type="NCBI Taxonomy" id="1707093"/>
    <lineage>
        <taxon>Bacteria</taxon>
        <taxon>Bacillati</taxon>
        <taxon>Bacillota</taxon>
        <taxon>Bacilli</taxon>
        <taxon>Bacillales</taxon>
        <taxon>Bacillaceae</taxon>
        <taxon>Heyndrickxia</taxon>
    </lineage>
</organism>
<gene>
    <name evidence="2" type="ORF">CWO92_21370</name>
</gene>
<keyword evidence="3" id="KW-1185">Reference proteome</keyword>
<keyword evidence="1" id="KW-0812">Transmembrane</keyword>
<proteinExistence type="predicted"/>
<dbReference type="AlphaFoldDB" id="A0A2N3LEC5"/>
<feature type="transmembrane region" description="Helical" evidence="1">
    <location>
        <begin position="45"/>
        <end position="64"/>
    </location>
</feature>